<evidence type="ECO:0000256" key="1">
    <source>
        <dbReference type="SAM" id="MobiDB-lite"/>
    </source>
</evidence>
<gene>
    <name evidence="2" type="ORF">HAX54_011429</name>
</gene>
<comment type="caution">
    <text evidence="2">The sequence shown here is derived from an EMBL/GenBank/DDBJ whole genome shotgun (WGS) entry which is preliminary data.</text>
</comment>
<organism evidence="2 3">
    <name type="scientific">Datura stramonium</name>
    <name type="common">Jimsonweed</name>
    <name type="synonym">Common thornapple</name>
    <dbReference type="NCBI Taxonomy" id="4076"/>
    <lineage>
        <taxon>Eukaryota</taxon>
        <taxon>Viridiplantae</taxon>
        <taxon>Streptophyta</taxon>
        <taxon>Embryophyta</taxon>
        <taxon>Tracheophyta</taxon>
        <taxon>Spermatophyta</taxon>
        <taxon>Magnoliopsida</taxon>
        <taxon>eudicotyledons</taxon>
        <taxon>Gunneridae</taxon>
        <taxon>Pentapetalae</taxon>
        <taxon>asterids</taxon>
        <taxon>lamiids</taxon>
        <taxon>Solanales</taxon>
        <taxon>Solanaceae</taxon>
        <taxon>Solanoideae</taxon>
        <taxon>Datureae</taxon>
        <taxon>Datura</taxon>
    </lineage>
</organism>
<feature type="region of interest" description="Disordered" evidence="1">
    <location>
        <begin position="20"/>
        <end position="40"/>
    </location>
</feature>
<evidence type="ECO:0000313" key="2">
    <source>
        <dbReference type="EMBL" id="MCD7451373.1"/>
    </source>
</evidence>
<feature type="non-terminal residue" evidence="2">
    <location>
        <position position="126"/>
    </location>
</feature>
<dbReference type="EMBL" id="JACEIK010000165">
    <property type="protein sequence ID" value="MCD7451373.1"/>
    <property type="molecule type" value="Genomic_DNA"/>
</dbReference>
<sequence length="126" mass="13832">MASKGSKGIEIKVAGKGLKRLRNGTEGASSSAAKASPTKRFGAQAVEPHGLTSFNTQKEAMYAPENWINEGCLAPEFLVIRDKIRELGVGYIFSKSEECNLTLLWEFYANWDISFGETTKVKIKGQ</sequence>
<accession>A0ABS8RXB9</accession>
<proteinExistence type="predicted"/>
<keyword evidence="3" id="KW-1185">Reference proteome</keyword>
<evidence type="ECO:0000313" key="3">
    <source>
        <dbReference type="Proteomes" id="UP000823775"/>
    </source>
</evidence>
<protein>
    <submittedName>
        <fullName evidence="2">Uncharacterized protein</fullName>
    </submittedName>
</protein>
<reference evidence="2 3" key="1">
    <citation type="journal article" date="2021" name="BMC Genomics">
        <title>Datura genome reveals duplications of psychoactive alkaloid biosynthetic genes and high mutation rate following tissue culture.</title>
        <authorList>
            <person name="Rajewski A."/>
            <person name="Carter-House D."/>
            <person name="Stajich J."/>
            <person name="Litt A."/>
        </authorList>
    </citation>
    <scope>NUCLEOTIDE SEQUENCE [LARGE SCALE GENOMIC DNA]</scope>
    <source>
        <strain evidence="2">AR-01</strain>
    </source>
</reference>
<name>A0ABS8RXB9_DATST</name>
<dbReference type="Proteomes" id="UP000823775">
    <property type="component" value="Unassembled WGS sequence"/>
</dbReference>